<proteinExistence type="predicted"/>
<feature type="transmembrane region" description="Helical" evidence="7">
    <location>
        <begin position="166"/>
        <end position="190"/>
    </location>
</feature>
<reference evidence="8" key="1">
    <citation type="journal article" date="2014" name="Int. J. Syst. Evol. Microbiol.">
        <title>Complete genome sequence of Corynebacterium casei LMG S-19264T (=DSM 44701T), isolated from a smear-ripened cheese.</title>
        <authorList>
            <consortium name="US DOE Joint Genome Institute (JGI-PGF)"/>
            <person name="Walter F."/>
            <person name="Albersmeier A."/>
            <person name="Kalinowski J."/>
            <person name="Ruckert C."/>
        </authorList>
    </citation>
    <scope>NUCLEOTIDE SEQUENCE</scope>
    <source>
        <strain evidence="8">JCM 4784</strain>
    </source>
</reference>
<dbReference type="PANTHER" id="PTHR23517:SF2">
    <property type="entry name" value="MULTIDRUG RESISTANCE PROTEIN MDTH"/>
    <property type="match status" value="1"/>
</dbReference>
<feature type="transmembrane region" description="Helical" evidence="7">
    <location>
        <begin position="211"/>
        <end position="236"/>
    </location>
</feature>
<keyword evidence="9" id="KW-1185">Reference proteome</keyword>
<evidence type="ECO:0000256" key="5">
    <source>
        <dbReference type="ARBA" id="ARBA00022989"/>
    </source>
</evidence>
<keyword evidence="5 7" id="KW-1133">Transmembrane helix</keyword>
<evidence type="ECO:0000256" key="6">
    <source>
        <dbReference type="ARBA" id="ARBA00023136"/>
    </source>
</evidence>
<evidence type="ECO:0000256" key="3">
    <source>
        <dbReference type="ARBA" id="ARBA00022475"/>
    </source>
</evidence>
<feature type="transmembrane region" description="Helical" evidence="7">
    <location>
        <begin position="137"/>
        <end position="160"/>
    </location>
</feature>
<organism evidence="8 9">
    <name type="scientific">Streptomyces longispororuber</name>
    <dbReference type="NCBI Taxonomy" id="68230"/>
    <lineage>
        <taxon>Bacteria</taxon>
        <taxon>Bacillati</taxon>
        <taxon>Actinomycetota</taxon>
        <taxon>Actinomycetes</taxon>
        <taxon>Kitasatosporales</taxon>
        <taxon>Streptomycetaceae</taxon>
        <taxon>Streptomyces</taxon>
    </lineage>
</organism>
<dbReference type="InterPro" id="IPR011701">
    <property type="entry name" value="MFS"/>
</dbReference>
<evidence type="ECO:0000256" key="4">
    <source>
        <dbReference type="ARBA" id="ARBA00022692"/>
    </source>
</evidence>
<feature type="transmembrane region" description="Helical" evidence="7">
    <location>
        <begin position="303"/>
        <end position="322"/>
    </location>
</feature>
<dbReference type="EMBL" id="BNBT01000008">
    <property type="protein sequence ID" value="GHE41802.1"/>
    <property type="molecule type" value="Genomic_DNA"/>
</dbReference>
<keyword evidence="6 7" id="KW-0472">Membrane</keyword>
<name>A0A918ZA20_9ACTN</name>
<accession>A0A918ZA20</accession>
<dbReference type="Gene3D" id="1.20.1250.20">
    <property type="entry name" value="MFS general substrate transporter like domains"/>
    <property type="match status" value="1"/>
</dbReference>
<keyword evidence="4 7" id="KW-0812">Transmembrane</keyword>
<dbReference type="GO" id="GO:0005886">
    <property type="term" value="C:plasma membrane"/>
    <property type="evidence" value="ECO:0007669"/>
    <property type="project" value="UniProtKB-SubCell"/>
</dbReference>
<gene>
    <name evidence="8" type="ORF">GCM10018785_09140</name>
</gene>
<evidence type="ECO:0000256" key="2">
    <source>
        <dbReference type="ARBA" id="ARBA00022448"/>
    </source>
</evidence>
<evidence type="ECO:0000256" key="1">
    <source>
        <dbReference type="ARBA" id="ARBA00004651"/>
    </source>
</evidence>
<dbReference type="PRINTS" id="PR01035">
    <property type="entry name" value="TCRTETA"/>
</dbReference>
<dbReference type="GO" id="GO:0022857">
    <property type="term" value="F:transmembrane transporter activity"/>
    <property type="evidence" value="ECO:0007669"/>
    <property type="project" value="InterPro"/>
</dbReference>
<feature type="transmembrane region" description="Helical" evidence="7">
    <location>
        <begin position="49"/>
        <end position="68"/>
    </location>
</feature>
<feature type="transmembrane region" description="Helical" evidence="7">
    <location>
        <begin position="373"/>
        <end position="392"/>
    </location>
</feature>
<evidence type="ECO:0000313" key="9">
    <source>
        <dbReference type="Proteomes" id="UP000608024"/>
    </source>
</evidence>
<feature type="transmembrane region" description="Helical" evidence="7">
    <location>
        <begin position="242"/>
        <end position="263"/>
    </location>
</feature>
<dbReference type="AlphaFoldDB" id="A0A918ZA20"/>
<dbReference type="SUPFAM" id="SSF103473">
    <property type="entry name" value="MFS general substrate transporter"/>
    <property type="match status" value="1"/>
</dbReference>
<comment type="caution">
    <text evidence="8">The sequence shown here is derived from an EMBL/GenBank/DDBJ whole genome shotgun (WGS) entry which is preliminary data.</text>
</comment>
<feature type="transmembrane region" description="Helical" evidence="7">
    <location>
        <begin position="80"/>
        <end position="101"/>
    </location>
</feature>
<evidence type="ECO:0000256" key="7">
    <source>
        <dbReference type="SAM" id="Phobius"/>
    </source>
</evidence>
<feature type="transmembrane region" description="Helical" evidence="7">
    <location>
        <begin position="275"/>
        <end position="297"/>
    </location>
</feature>
<dbReference type="InterPro" id="IPR036259">
    <property type="entry name" value="MFS_trans_sf"/>
</dbReference>
<dbReference type="PANTHER" id="PTHR23517">
    <property type="entry name" value="RESISTANCE PROTEIN MDTM, PUTATIVE-RELATED-RELATED"/>
    <property type="match status" value="1"/>
</dbReference>
<comment type="subcellular location">
    <subcellularLocation>
        <location evidence="1">Cell membrane</location>
        <topology evidence="1">Multi-pass membrane protein</topology>
    </subcellularLocation>
</comment>
<evidence type="ECO:0000313" key="8">
    <source>
        <dbReference type="EMBL" id="GHE41802.1"/>
    </source>
</evidence>
<keyword evidence="3" id="KW-1003">Cell membrane</keyword>
<reference evidence="8" key="2">
    <citation type="submission" date="2020-09" db="EMBL/GenBank/DDBJ databases">
        <authorList>
            <person name="Sun Q."/>
            <person name="Ohkuma M."/>
        </authorList>
    </citation>
    <scope>NUCLEOTIDE SEQUENCE</scope>
    <source>
        <strain evidence="8">JCM 4784</strain>
    </source>
</reference>
<dbReference type="RefSeq" id="WP_190134514.1">
    <property type="nucleotide sequence ID" value="NZ_BNBT01000008.1"/>
</dbReference>
<dbReference type="InterPro" id="IPR001958">
    <property type="entry name" value="Tet-R_TetA/multi-R_MdtG-like"/>
</dbReference>
<dbReference type="InterPro" id="IPR050171">
    <property type="entry name" value="MFS_Transporters"/>
</dbReference>
<sequence>MTTPRLLPARGPLRLLALAQFGNSVGDGAYYVTSALYFTHVVGLPPARIGAGLTVAWAVGSVVGVPLGRLADRRGPRGTAVLLALATGAAVASFLVVRGFVPFVLSALVYATAQSGLSAARQALLAGLVAHEERTGALAHLQATLNAGLAVGAALGGVALHQGDRAAYLAVFALDAAAFVVCAAVLWRLPAVAPSPVVPGDGLAVLKDRPYVALTLLNTVLLLRMPLLSLGVPLWLTERTQAPAWLVSVLFVLNTLGVMAFQVRTARAVSGLPTAVRALRGSGVLMLVTCAVFALSALDAGPWVAAAVLVAGSLVLLAAEMLQSAGSWQVGFDLAPAGRIGEYQGFFGTGVTVARTLGPLVLTALLVEWGAPGWLVLGGAVLVASYAMGPVARWAERARSTQVPCSAHATA</sequence>
<dbReference type="Pfam" id="PF07690">
    <property type="entry name" value="MFS_1"/>
    <property type="match status" value="1"/>
</dbReference>
<keyword evidence="2" id="KW-0813">Transport</keyword>
<dbReference type="Proteomes" id="UP000608024">
    <property type="component" value="Unassembled WGS sequence"/>
</dbReference>
<protein>
    <submittedName>
        <fullName evidence="8">MFS transporter</fullName>
    </submittedName>
</protein>